<dbReference type="EMBL" id="DYUE01000302">
    <property type="protein sequence ID" value="HJG92592.1"/>
    <property type="molecule type" value="Genomic_DNA"/>
</dbReference>
<protein>
    <recommendedName>
        <fullName evidence="6">D-erythrulose 4-phosphate isomerase</fullName>
        <ecNumber evidence="6">5.3.1.34</ecNumber>
    </recommendedName>
</protein>
<dbReference type="GO" id="GO:0009758">
    <property type="term" value="P:carbohydrate utilization"/>
    <property type="evidence" value="ECO:0007669"/>
    <property type="project" value="UniProtKB-ARBA"/>
</dbReference>
<dbReference type="InterPro" id="IPR036569">
    <property type="entry name" value="RpiB_LacA_LacB_sf"/>
</dbReference>
<comment type="similarity">
    <text evidence="2">Belongs to the LacAB/RpiB family.</text>
</comment>
<evidence type="ECO:0000256" key="1">
    <source>
        <dbReference type="ARBA" id="ARBA00004939"/>
    </source>
</evidence>
<evidence type="ECO:0000256" key="2">
    <source>
        <dbReference type="ARBA" id="ARBA00008754"/>
    </source>
</evidence>
<dbReference type="EC" id="5.3.1.34" evidence="6"/>
<dbReference type="SUPFAM" id="SSF89623">
    <property type="entry name" value="Ribose/Galactose isomerase RpiB/AlsB"/>
    <property type="match status" value="1"/>
</dbReference>
<accession>A0A921MY53</accession>
<dbReference type="RefSeq" id="WP_087485987.1">
    <property type="nucleotide sequence ID" value="NZ_FXXB01000008.1"/>
</dbReference>
<keyword evidence="3 7" id="KW-0413">Isomerase</keyword>
<evidence type="ECO:0000313" key="7">
    <source>
        <dbReference type="EMBL" id="HJG92592.1"/>
    </source>
</evidence>
<comment type="pathway">
    <text evidence="5">Carbohydrate metabolism; D-threitol degradation.</text>
</comment>
<dbReference type="OrthoDB" id="1778624at2"/>
<organism evidence="7 8">
    <name type="scientific">Brachybacterium massiliense</name>
    <dbReference type="NCBI Taxonomy" id="1755098"/>
    <lineage>
        <taxon>Bacteria</taxon>
        <taxon>Bacillati</taxon>
        <taxon>Actinomycetota</taxon>
        <taxon>Actinomycetes</taxon>
        <taxon>Micrococcales</taxon>
        <taxon>Dermabacteraceae</taxon>
        <taxon>Brachybacterium</taxon>
    </lineage>
</organism>
<evidence type="ECO:0000256" key="5">
    <source>
        <dbReference type="ARBA" id="ARBA00060528"/>
    </source>
</evidence>
<dbReference type="PIRSF" id="PIRSF005384">
    <property type="entry name" value="RpiB_LacA_B"/>
    <property type="match status" value="1"/>
</dbReference>
<dbReference type="PANTHER" id="PTHR43732">
    <property type="entry name" value="RIBOSE 5-PHOSPHATE ISOMERASE-RELATED"/>
    <property type="match status" value="1"/>
</dbReference>
<evidence type="ECO:0000256" key="3">
    <source>
        <dbReference type="ARBA" id="ARBA00023235"/>
    </source>
</evidence>
<evidence type="ECO:0000256" key="4">
    <source>
        <dbReference type="ARBA" id="ARBA00051490"/>
    </source>
</evidence>
<comment type="catalytic activity">
    <reaction evidence="4">
        <text>D-erythrulose 4-phosphate = D-erythrose 4-phosphate</text>
        <dbReference type="Rhea" id="RHEA:48784"/>
        <dbReference type="ChEBI" id="CHEBI:16897"/>
        <dbReference type="ChEBI" id="CHEBI:90796"/>
        <dbReference type="EC" id="5.3.1.34"/>
    </reaction>
</comment>
<dbReference type="NCBIfam" id="NF004051">
    <property type="entry name" value="PRK05571.1"/>
    <property type="match status" value="1"/>
</dbReference>
<reference evidence="7" key="2">
    <citation type="submission" date="2021-09" db="EMBL/GenBank/DDBJ databases">
        <authorList>
            <person name="Gilroy R."/>
        </authorList>
    </citation>
    <scope>NUCLEOTIDE SEQUENCE</scope>
    <source>
        <strain evidence="7">ChiGjej5B5-22894</strain>
    </source>
</reference>
<dbReference type="InterPro" id="IPR003500">
    <property type="entry name" value="RpiB_LacA_LacB"/>
</dbReference>
<dbReference type="GO" id="GO:0016861">
    <property type="term" value="F:intramolecular oxidoreductase activity, interconverting aldoses and ketoses"/>
    <property type="evidence" value="ECO:0007669"/>
    <property type="project" value="UniProtKB-ARBA"/>
</dbReference>
<dbReference type="Gene3D" id="3.40.1400.10">
    <property type="entry name" value="Sugar-phosphate isomerase, RpiB/LacA/LacB"/>
    <property type="match status" value="1"/>
</dbReference>
<dbReference type="Proteomes" id="UP000742460">
    <property type="component" value="Unassembled WGS sequence"/>
</dbReference>
<dbReference type="NCBIfam" id="TIGR02133">
    <property type="entry name" value="RPI_actino"/>
    <property type="match status" value="1"/>
</dbReference>
<comment type="pathway">
    <text evidence="1">Carbohydrate metabolism; erythritol degradation.</text>
</comment>
<comment type="caution">
    <text evidence="7">The sequence shown here is derived from an EMBL/GenBank/DDBJ whole genome shotgun (WGS) entry which is preliminary data.</text>
</comment>
<dbReference type="GO" id="GO:0016052">
    <property type="term" value="P:carbohydrate catabolic process"/>
    <property type="evidence" value="ECO:0007669"/>
    <property type="project" value="UniProtKB-ARBA"/>
</dbReference>
<dbReference type="GO" id="GO:0071322">
    <property type="term" value="P:cellular response to carbohydrate stimulus"/>
    <property type="evidence" value="ECO:0007669"/>
    <property type="project" value="UniProtKB-ARBA"/>
</dbReference>
<dbReference type="FunFam" id="3.40.1400.10:FF:000004">
    <property type="entry name" value="Ribose 5-phosphate isomerase"/>
    <property type="match status" value="1"/>
</dbReference>
<evidence type="ECO:0000256" key="6">
    <source>
        <dbReference type="ARBA" id="ARBA00066901"/>
    </source>
</evidence>
<reference evidence="7" key="1">
    <citation type="journal article" date="2021" name="PeerJ">
        <title>Extensive microbial diversity within the chicken gut microbiome revealed by metagenomics and culture.</title>
        <authorList>
            <person name="Gilroy R."/>
            <person name="Ravi A."/>
            <person name="Getino M."/>
            <person name="Pursley I."/>
            <person name="Horton D.L."/>
            <person name="Alikhan N.F."/>
            <person name="Baker D."/>
            <person name="Gharbi K."/>
            <person name="Hall N."/>
            <person name="Watson M."/>
            <person name="Adriaenssens E.M."/>
            <person name="Foster-Nyarko E."/>
            <person name="Jarju S."/>
            <person name="Secka A."/>
            <person name="Antonio M."/>
            <person name="Oren A."/>
            <person name="Chaudhuri R.R."/>
            <person name="La Ragione R."/>
            <person name="Hildebrand F."/>
            <person name="Pallen M.J."/>
        </authorList>
    </citation>
    <scope>NUCLEOTIDE SEQUENCE</scope>
    <source>
        <strain evidence="7">ChiGjej5B5-22894</strain>
    </source>
</reference>
<evidence type="ECO:0000313" key="8">
    <source>
        <dbReference type="Proteomes" id="UP000742460"/>
    </source>
</evidence>
<dbReference type="Pfam" id="PF02502">
    <property type="entry name" value="LacAB_rpiB"/>
    <property type="match status" value="1"/>
</dbReference>
<proteinExistence type="inferred from homology"/>
<sequence length="156" mass="16369">MGWKIVTGSDNAGYGHKSALKELLENDPRVDEVIDVGVTGREDGDLYPNIAVAAAEKVAAGEADRALLICGTGLGVAIAANKVSGVRAVTAHDLYSVQRSVLSNNAQVLTMGERVIGLELAKELVKVWLDLEFDPTSASAEKVDAICAYDGSLEQG</sequence>
<dbReference type="AlphaFoldDB" id="A0A921MY53"/>
<dbReference type="InterPro" id="IPR011860">
    <property type="entry name" value="Rib-5-P_Isoase_Actino"/>
</dbReference>
<dbReference type="InterPro" id="IPR051812">
    <property type="entry name" value="SPI_LacAB/RpiB"/>
</dbReference>
<name>A0A921MY53_9MICO</name>
<dbReference type="NCBIfam" id="TIGR00689">
    <property type="entry name" value="rpiB_lacA_lacB"/>
    <property type="match status" value="1"/>
</dbReference>
<dbReference type="PANTHER" id="PTHR43732:SF1">
    <property type="entry name" value="RIBOSE 5-PHOSPHATE ISOMERASE"/>
    <property type="match status" value="1"/>
</dbReference>
<gene>
    <name evidence="7" type="ORF">K8V81_12805</name>
</gene>